<evidence type="ECO:0000313" key="2">
    <source>
        <dbReference type="EMBL" id="TCD64350.1"/>
    </source>
</evidence>
<keyword evidence="1" id="KW-0812">Transmembrane</keyword>
<sequence length="230" mass="25683">MPSLSPPVLQGPRFIIIRALISAISFLVNTFVLNAFCSVFLLFQAATPFPLTPTQENRGILPDLVGDIVEACDGPRNLGQISPDYTRYVDYSYLNVVLLSTNIIFEQTNLDCLFQANFFFHRGETNADDLFTLNKRCVDYAASSGPFTTLTLVKMILFFLLTLLAQIPVAWLFHFYVVHVWRIKKDVALKGRFGVVYGLASAPLQVVPPLLRRPTPEDSVAKGVDEPILV</sequence>
<keyword evidence="3" id="KW-1185">Reference proteome</keyword>
<keyword evidence="1" id="KW-0472">Membrane</keyword>
<proteinExistence type="predicted"/>
<reference evidence="2 3" key="1">
    <citation type="submission" date="2018-11" db="EMBL/GenBank/DDBJ databases">
        <title>Genome assembly of Steccherinum ochraceum LE-BIN_3174, the white-rot fungus of the Steccherinaceae family (The Residual Polyporoid clade, Polyporales, Basidiomycota).</title>
        <authorList>
            <person name="Fedorova T.V."/>
            <person name="Glazunova O.A."/>
            <person name="Landesman E.O."/>
            <person name="Moiseenko K.V."/>
            <person name="Psurtseva N.V."/>
            <person name="Savinova O.S."/>
            <person name="Shakhova N.V."/>
            <person name="Tyazhelova T.V."/>
            <person name="Vasina D.V."/>
        </authorList>
    </citation>
    <scope>NUCLEOTIDE SEQUENCE [LARGE SCALE GENOMIC DNA]</scope>
    <source>
        <strain evidence="2 3">LE-BIN_3174</strain>
    </source>
</reference>
<gene>
    <name evidence="2" type="ORF">EIP91_004219</name>
</gene>
<organism evidence="2 3">
    <name type="scientific">Steccherinum ochraceum</name>
    <dbReference type="NCBI Taxonomy" id="92696"/>
    <lineage>
        <taxon>Eukaryota</taxon>
        <taxon>Fungi</taxon>
        <taxon>Dikarya</taxon>
        <taxon>Basidiomycota</taxon>
        <taxon>Agaricomycotina</taxon>
        <taxon>Agaricomycetes</taxon>
        <taxon>Polyporales</taxon>
        <taxon>Steccherinaceae</taxon>
        <taxon>Steccherinum</taxon>
    </lineage>
</organism>
<accession>A0A4R0R974</accession>
<comment type="caution">
    <text evidence="2">The sequence shown here is derived from an EMBL/GenBank/DDBJ whole genome shotgun (WGS) entry which is preliminary data.</text>
</comment>
<evidence type="ECO:0000313" key="3">
    <source>
        <dbReference type="Proteomes" id="UP000292702"/>
    </source>
</evidence>
<dbReference type="Proteomes" id="UP000292702">
    <property type="component" value="Unassembled WGS sequence"/>
</dbReference>
<feature type="transmembrane region" description="Helical" evidence="1">
    <location>
        <begin position="20"/>
        <end position="43"/>
    </location>
</feature>
<dbReference type="AlphaFoldDB" id="A0A4R0R974"/>
<dbReference type="EMBL" id="RWJN01000241">
    <property type="protein sequence ID" value="TCD64350.1"/>
    <property type="molecule type" value="Genomic_DNA"/>
</dbReference>
<keyword evidence="1" id="KW-1133">Transmembrane helix</keyword>
<evidence type="ECO:0000256" key="1">
    <source>
        <dbReference type="SAM" id="Phobius"/>
    </source>
</evidence>
<protein>
    <submittedName>
        <fullName evidence="2">Uncharacterized protein</fullName>
    </submittedName>
</protein>
<feature type="transmembrane region" description="Helical" evidence="1">
    <location>
        <begin position="155"/>
        <end position="177"/>
    </location>
</feature>
<name>A0A4R0R974_9APHY</name>